<dbReference type="VEuPathDB" id="VectorBase:MDOMA2_006122"/>
<dbReference type="Proteomes" id="UP001652621">
    <property type="component" value="Unplaced"/>
</dbReference>
<dbReference type="RefSeq" id="XP_058987240.1">
    <property type="nucleotide sequence ID" value="XM_059131257.1"/>
</dbReference>
<evidence type="ECO:0000256" key="1">
    <source>
        <dbReference type="SAM" id="SignalP"/>
    </source>
</evidence>
<feature type="signal peptide" evidence="1">
    <location>
        <begin position="1"/>
        <end position="24"/>
    </location>
</feature>
<dbReference type="AlphaFoldDB" id="A0A1I8N4X8"/>
<accession>A0A1I8N4X8</accession>
<dbReference type="KEGG" id="mde:101889520"/>
<dbReference type="STRING" id="7370.A0A1I8N4X8"/>
<dbReference type="VEuPathDB" id="VectorBase:MDOA011585"/>
<evidence type="ECO:0000313" key="4">
    <source>
        <dbReference type="RefSeq" id="XP_058987240.1"/>
    </source>
</evidence>
<reference evidence="2" key="1">
    <citation type="submission" date="2020-05" db="UniProtKB">
        <authorList>
            <consortium name="EnsemblMetazoa"/>
        </authorList>
    </citation>
    <scope>IDENTIFICATION</scope>
    <source>
        <strain evidence="2">Aabys</strain>
    </source>
</reference>
<evidence type="ECO:0000313" key="2">
    <source>
        <dbReference type="EnsemblMetazoa" id="MDOA011585-PA"/>
    </source>
</evidence>
<keyword evidence="1" id="KW-0732">Signal</keyword>
<protein>
    <submittedName>
        <fullName evidence="4">Uncharacterized protein LOC131806695</fullName>
    </submittedName>
</protein>
<reference evidence="4" key="2">
    <citation type="submission" date="2025-05" db="UniProtKB">
        <authorList>
            <consortium name="RefSeq"/>
        </authorList>
    </citation>
    <scope>IDENTIFICATION</scope>
    <source>
        <strain evidence="4">Aabys</strain>
        <tissue evidence="4">Whole body</tissue>
    </source>
</reference>
<evidence type="ECO:0000313" key="3">
    <source>
        <dbReference type="Proteomes" id="UP001652621"/>
    </source>
</evidence>
<feature type="chain" id="PRO_5044561254" evidence="1">
    <location>
        <begin position="25"/>
        <end position="426"/>
    </location>
</feature>
<sequence>MKLQILVNFFLAVLLVITTTPTNAIAAEDKELIVDGNTTTIQHSIPVNPIVIQTQLQNYDEPTLKEYQECFENREKCKQVCQGVEDVGKCLKECPNCPELSMSELLVQGVNDTQFTKSTKPFNTTNVIRLTNQIHNLIESNEGNITLNNDNNVHLHQDFKASRVGGKFGLGYNNTDPCCIVLRSRSNCDMQRFSTASRCHRKRHRVCGKQCKSRVMEAKRITVCDSNSDFQDYFDDNDDAGNCRETVKYVPFRPRRHSRRPAMPGRTLQQLPQPNCDYCLRLPFAYILLNGMPFQCSPCFNSYYGGYNTYNYPQPFLNGQPFVHFTFENYPPNGDDLDDFDISDGWKEDKRKCLLPDGEVSSDCPITSPNDFEIDNVNTDGPDENETDYYDYDHDDLLEGPVVRRRRRRRQTFLRSKYSRKYRTKA</sequence>
<dbReference type="RefSeq" id="XP_005178733.2">
    <property type="nucleotide sequence ID" value="XM_005178676.4"/>
</dbReference>
<dbReference type="EnsemblMetazoa" id="MDOA011585-RA">
    <property type="protein sequence ID" value="MDOA011585-PA"/>
    <property type="gene ID" value="MDOA011585"/>
</dbReference>
<name>A0A1I8N4X8_MUSDO</name>
<organism evidence="2">
    <name type="scientific">Musca domestica</name>
    <name type="common">House fly</name>
    <dbReference type="NCBI Taxonomy" id="7370"/>
    <lineage>
        <taxon>Eukaryota</taxon>
        <taxon>Metazoa</taxon>
        <taxon>Ecdysozoa</taxon>
        <taxon>Arthropoda</taxon>
        <taxon>Hexapoda</taxon>
        <taxon>Insecta</taxon>
        <taxon>Pterygota</taxon>
        <taxon>Neoptera</taxon>
        <taxon>Endopterygota</taxon>
        <taxon>Diptera</taxon>
        <taxon>Brachycera</taxon>
        <taxon>Muscomorpha</taxon>
        <taxon>Muscoidea</taxon>
        <taxon>Muscidae</taxon>
        <taxon>Musca</taxon>
    </lineage>
</organism>
<keyword evidence="3" id="KW-1185">Reference proteome</keyword>
<dbReference type="eggNOG" id="ENOG502SRWQ">
    <property type="taxonomic scope" value="Eukaryota"/>
</dbReference>
<proteinExistence type="predicted"/>
<gene>
    <name evidence="2" type="primary">101889520</name>
    <name evidence="4" type="synonym">LOC131806695</name>
</gene>
<dbReference type="OrthoDB" id="7694007at2759"/>